<dbReference type="Proteomes" id="UP000698028">
    <property type="component" value="Unassembled WGS sequence"/>
</dbReference>
<keyword evidence="3" id="KW-1185">Reference proteome</keyword>
<evidence type="ECO:0000313" key="3">
    <source>
        <dbReference type="Proteomes" id="UP000698028"/>
    </source>
</evidence>
<comment type="caution">
    <text evidence="2">The sequence shown here is derived from an EMBL/GenBank/DDBJ whole genome shotgun (WGS) entry which is preliminary data.</text>
</comment>
<dbReference type="RefSeq" id="WP_218631788.1">
    <property type="nucleotide sequence ID" value="NZ_JAHVAH010000001.1"/>
</dbReference>
<keyword evidence="1" id="KW-0732">Signal</keyword>
<protein>
    <recommendedName>
        <fullName evidence="4">Lipoprotein</fullName>
    </recommendedName>
</protein>
<evidence type="ECO:0000256" key="1">
    <source>
        <dbReference type="SAM" id="SignalP"/>
    </source>
</evidence>
<feature type="signal peptide" evidence="1">
    <location>
        <begin position="1"/>
        <end position="18"/>
    </location>
</feature>
<feature type="chain" id="PRO_5045364685" description="Lipoprotein" evidence="1">
    <location>
        <begin position="19"/>
        <end position="117"/>
    </location>
</feature>
<gene>
    <name evidence="2" type="ORF">KTQ36_00200</name>
</gene>
<evidence type="ECO:0000313" key="2">
    <source>
        <dbReference type="EMBL" id="MBW0143718.1"/>
    </source>
</evidence>
<name>A0ABS6V2C5_9SPHN</name>
<reference evidence="2 3" key="1">
    <citation type="submission" date="2021-07" db="EMBL/GenBank/DDBJ databases">
        <title>The draft genome sequence of Sphingomicrobium sp. B8.</title>
        <authorList>
            <person name="Mu L."/>
        </authorList>
    </citation>
    <scope>NUCLEOTIDE SEQUENCE [LARGE SCALE GENOMIC DNA]</scope>
    <source>
        <strain evidence="2 3">B8</strain>
    </source>
</reference>
<sequence>MRFLALALPLLLAACASGERQPAARSAPPPEPPQVQQGGLLIGFTATQLAQLFGTPDLRIVEGDGIKQQYRGPCILDAYLYPPVRGREPVVMHVDARGPSGNDVPREDCAAVLQQLR</sequence>
<evidence type="ECO:0008006" key="4">
    <source>
        <dbReference type="Google" id="ProtNLM"/>
    </source>
</evidence>
<dbReference type="EMBL" id="JAHVAH010000001">
    <property type="protein sequence ID" value="MBW0143718.1"/>
    <property type="molecule type" value="Genomic_DNA"/>
</dbReference>
<proteinExistence type="predicted"/>
<dbReference type="PROSITE" id="PS51257">
    <property type="entry name" value="PROKAR_LIPOPROTEIN"/>
    <property type="match status" value="1"/>
</dbReference>
<organism evidence="2 3">
    <name type="scientific">Sphingomicrobium clamense</name>
    <dbReference type="NCBI Taxonomy" id="2851013"/>
    <lineage>
        <taxon>Bacteria</taxon>
        <taxon>Pseudomonadati</taxon>
        <taxon>Pseudomonadota</taxon>
        <taxon>Alphaproteobacteria</taxon>
        <taxon>Sphingomonadales</taxon>
        <taxon>Sphingomonadaceae</taxon>
        <taxon>Sphingomicrobium</taxon>
    </lineage>
</organism>
<accession>A0ABS6V2C5</accession>